<evidence type="ECO:0000259" key="6">
    <source>
        <dbReference type="PROSITE" id="PS51741"/>
    </source>
</evidence>
<dbReference type="PANTHER" id="PTHR23065">
    <property type="entry name" value="PROLINE-SERINE-THREONINE PHOSPHATASE INTERACTING PROTEIN 1"/>
    <property type="match status" value="1"/>
</dbReference>
<evidence type="ECO:0000256" key="1">
    <source>
        <dbReference type="ARBA" id="ARBA00022443"/>
    </source>
</evidence>
<proteinExistence type="predicted"/>
<dbReference type="PANTHER" id="PTHR23065:SF61">
    <property type="entry name" value="PROLINE-SERINE-THREONINE PHOSPHATASE-INTERACTING PROTEIN 2-LIKE"/>
    <property type="match status" value="1"/>
</dbReference>
<protein>
    <recommendedName>
        <fullName evidence="9">F-BAR domain-containing protein</fullName>
    </recommendedName>
</protein>
<dbReference type="Gene3D" id="2.30.30.40">
    <property type="entry name" value="SH3 Domains"/>
    <property type="match status" value="1"/>
</dbReference>
<feature type="region of interest" description="Disordered" evidence="4">
    <location>
        <begin position="293"/>
        <end position="338"/>
    </location>
</feature>
<evidence type="ECO:0000256" key="2">
    <source>
        <dbReference type="PROSITE-ProRule" id="PRU00192"/>
    </source>
</evidence>
<dbReference type="SMART" id="SM00326">
    <property type="entry name" value="SH3"/>
    <property type="match status" value="1"/>
</dbReference>
<evidence type="ECO:0000256" key="4">
    <source>
        <dbReference type="SAM" id="MobiDB-lite"/>
    </source>
</evidence>
<dbReference type="SUPFAM" id="SSF103657">
    <property type="entry name" value="BAR/IMD domain-like"/>
    <property type="match status" value="1"/>
</dbReference>
<keyword evidence="8" id="KW-1185">Reference proteome</keyword>
<dbReference type="SMART" id="SM00055">
    <property type="entry name" value="FCH"/>
    <property type="match status" value="1"/>
</dbReference>
<dbReference type="PROSITE" id="PS50002">
    <property type="entry name" value="SH3"/>
    <property type="match status" value="1"/>
</dbReference>
<evidence type="ECO:0000256" key="3">
    <source>
        <dbReference type="PROSITE-ProRule" id="PRU01077"/>
    </source>
</evidence>
<comment type="caution">
    <text evidence="7">The sequence shown here is derived from an EMBL/GenBank/DDBJ whole genome shotgun (WGS) entry which is preliminary data.</text>
</comment>
<dbReference type="SUPFAM" id="SSF50044">
    <property type="entry name" value="SH3-domain"/>
    <property type="match status" value="1"/>
</dbReference>
<dbReference type="InterPro" id="IPR036028">
    <property type="entry name" value="SH3-like_dom_sf"/>
</dbReference>
<dbReference type="AlphaFoldDB" id="A0ABD3V6N5"/>
<evidence type="ECO:0000313" key="7">
    <source>
        <dbReference type="EMBL" id="KAL3856413.1"/>
    </source>
</evidence>
<evidence type="ECO:0000313" key="8">
    <source>
        <dbReference type="Proteomes" id="UP001634394"/>
    </source>
</evidence>
<dbReference type="Pfam" id="PF00611">
    <property type="entry name" value="FCH"/>
    <property type="match status" value="1"/>
</dbReference>
<dbReference type="Gene3D" id="1.20.1270.60">
    <property type="entry name" value="Arfaptin homology (AH) domain/BAR domain"/>
    <property type="match status" value="1"/>
</dbReference>
<dbReference type="InterPro" id="IPR001060">
    <property type="entry name" value="FCH_dom"/>
</dbReference>
<reference evidence="7 8" key="1">
    <citation type="submission" date="2024-11" db="EMBL/GenBank/DDBJ databases">
        <title>Chromosome-level genome assembly of the freshwater bivalve Anodonta woodiana.</title>
        <authorList>
            <person name="Chen X."/>
        </authorList>
    </citation>
    <scope>NUCLEOTIDE SEQUENCE [LARGE SCALE GENOMIC DNA]</scope>
    <source>
        <strain evidence="7">MN2024</strain>
        <tissue evidence="7">Gills</tissue>
    </source>
</reference>
<keyword evidence="1 2" id="KW-0728">SH3 domain</keyword>
<name>A0ABD3V6N5_SINWO</name>
<gene>
    <name evidence="7" type="ORF">ACJMK2_011178</name>
</gene>
<dbReference type="InterPro" id="IPR031160">
    <property type="entry name" value="F_BAR_dom"/>
</dbReference>
<dbReference type="EMBL" id="JBJQND010000013">
    <property type="protein sequence ID" value="KAL3856413.1"/>
    <property type="molecule type" value="Genomic_DNA"/>
</dbReference>
<dbReference type="InterPro" id="IPR027267">
    <property type="entry name" value="AH/BAR_dom_sf"/>
</dbReference>
<feature type="domain" description="SH3" evidence="5">
    <location>
        <begin position="357"/>
        <end position="418"/>
    </location>
</feature>
<sequence length="429" mass="49851">MTRPQNGFKDSFWDPEFTGSRGWDVIVKRMKDGKKVCDDVVKFVKERAKAEIEYSKLLTNLVKKADGKEETGILGSGWRELKSQTESIAQLHVEASKQFEQLAEELNAFNITQKDSKKKVEQTMKGLIQARNQQYQRTENTRNSYVTKCKEKDLSEEQFKTKKQGIQTTIKELQKFESRVTKCIAEVDLADMSYKNNIDHLEKIRETWEREMENHCMICQELEEKRISYLRDLLWRATNIDSVTCVQQDECVERVRLQLEPCDVTGDLQDFIQNNKTGNVRPKKIEYENYYQRSTEKKNNQSKPQQTLMRPNALPEQTQRTNTISNRPPQPLYPARKPEGDYADIESPYSTVNPVLPSKRIMTVVQTYLPMAPSDLELSYGEEVEFIREMSKGMVQVKNLVTLKCGLVPKSCVREITKLKTMDRNSSLI</sequence>
<feature type="compositionally biased region" description="Polar residues" evidence="4">
    <location>
        <begin position="301"/>
        <end position="327"/>
    </location>
</feature>
<dbReference type="Proteomes" id="UP001634394">
    <property type="component" value="Unassembled WGS sequence"/>
</dbReference>
<evidence type="ECO:0008006" key="9">
    <source>
        <dbReference type="Google" id="ProtNLM"/>
    </source>
</evidence>
<dbReference type="InterPro" id="IPR001452">
    <property type="entry name" value="SH3_domain"/>
</dbReference>
<evidence type="ECO:0000259" key="5">
    <source>
        <dbReference type="PROSITE" id="PS50002"/>
    </source>
</evidence>
<organism evidence="7 8">
    <name type="scientific">Sinanodonta woodiana</name>
    <name type="common">Chinese pond mussel</name>
    <name type="synonym">Anodonta woodiana</name>
    <dbReference type="NCBI Taxonomy" id="1069815"/>
    <lineage>
        <taxon>Eukaryota</taxon>
        <taxon>Metazoa</taxon>
        <taxon>Spiralia</taxon>
        <taxon>Lophotrochozoa</taxon>
        <taxon>Mollusca</taxon>
        <taxon>Bivalvia</taxon>
        <taxon>Autobranchia</taxon>
        <taxon>Heteroconchia</taxon>
        <taxon>Palaeoheterodonta</taxon>
        <taxon>Unionida</taxon>
        <taxon>Unionoidea</taxon>
        <taxon>Unionidae</taxon>
        <taxon>Unioninae</taxon>
        <taxon>Sinanodonta</taxon>
    </lineage>
</organism>
<keyword evidence="3" id="KW-0175">Coiled coil</keyword>
<dbReference type="PROSITE" id="PS51741">
    <property type="entry name" value="F_BAR"/>
    <property type="match status" value="1"/>
</dbReference>
<feature type="domain" description="F-BAR" evidence="6">
    <location>
        <begin position="6"/>
        <end position="267"/>
    </location>
</feature>
<accession>A0ABD3V6N5</accession>